<dbReference type="PROSITE" id="PS00233">
    <property type="entry name" value="CHIT_BIND_RR_1"/>
    <property type="match status" value="1"/>
</dbReference>
<feature type="chain" id="PRO_5040507517" evidence="3">
    <location>
        <begin position="18"/>
        <end position="195"/>
    </location>
</feature>
<protein>
    <submittedName>
        <fullName evidence="4">Uncharacterized protein</fullName>
    </submittedName>
</protein>
<feature type="signal peptide" evidence="3">
    <location>
        <begin position="1"/>
        <end position="17"/>
    </location>
</feature>
<evidence type="ECO:0000313" key="5">
    <source>
        <dbReference type="Proteomes" id="UP001153620"/>
    </source>
</evidence>
<dbReference type="PROSITE" id="PS51155">
    <property type="entry name" value="CHIT_BIND_RR_2"/>
    <property type="match status" value="1"/>
</dbReference>
<dbReference type="GO" id="GO:0005615">
    <property type="term" value="C:extracellular space"/>
    <property type="evidence" value="ECO:0007669"/>
    <property type="project" value="TreeGrafter"/>
</dbReference>
<dbReference type="Proteomes" id="UP001153620">
    <property type="component" value="Chromosome 1"/>
</dbReference>
<reference evidence="4" key="1">
    <citation type="submission" date="2022-01" db="EMBL/GenBank/DDBJ databases">
        <authorList>
            <person name="King R."/>
        </authorList>
    </citation>
    <scope>NUCLEOTIDE SEQUENCE</scope>
</reference>
<dbReference type="InterPro" id="IPR051217">
    <property type="entry name" value="Insect_Cuticle_Struc_Prot"/>
</dbReference>
<organism evidence="4 5">
    <name type="scientific">Chironomus riparius</name>
    <dbReference type="NCBI Taxonomy" id="315576"/>
    <lineage>
        <taxon>Eukaryota</taxon>
        <taxon>Metazoa</taxon>
        <taxon>Ecdysozoa</taxon>
        <taxon>Arthropoda</taxon>
        <taxon>Hexapoda</taxon>
        <taxon>Insecta</taxon>
        <taxon>Pterygota</taxon>
        <taxon>Neoptera</taxon>
        <taxon>Endopterygota</taxon>
        <taxon>Diptera</taxon>
        <taxon>Nematocera</taxon>
        <taxon>Chironomoidea</taxon>
        <taxon>Chironomidae</taxon>
        <taxon>Chironominae</taxon>
        <taxon>Chironomus</taxon>
    </lineage>
</organism>
<dbReference type="PANTHER" id="PTHR12236:SF46">
    <property type="entry name" value="CUTICULAR PROTEIN 30B-RELATED"/>
    <property type="match status" value="1"/>
</dbReference>
<name>A0A9N9RL28_9DIPT</name>
<dbReference type="PANTHER" id="PTHR12236">
    <property type="entry name" value="STRUCTURAL CONTITUENT OF CUTICLE"/>
    <property type="match status" value="1"/>
</dbReference>
<dbReference type="GO" id="GO:0042302">
    <property type="term" value="F:structural constituent of cuticle"/>
    <property type="evidence" value="ECO:0007669"/>
    <property type="project" value="UniProtKB-UniRule"/>
</dbReference>
<keyword evidence="3" id="KW-0732">Signal</keyword>
<gene>
    <name evidence="4" type="ORF">CHIRRI_LOCUS1849</name>
</gene>
<dbReference type="PRINTS" id="PR00947">
    <property type="entry name" value="CUTICLE"/>
</dbReference>
<dbReference type="InterPro" id="IPR031311">
    <property type="entry name" value="CHIT_BIND_RR_consensus"/>
</dbReference>
<evidence type="ECO:0000256" key="2">
    <source>
        <dbReference type="PROSITE-ProRule" id="PRU00497"/>
    </source>
</evidence>
<evidence type="ECO:0000256" key="3">
    <source>
        <dbReference type="SAM" id="SignalP"/>
    </source>
</evidence>
<dbReference type="OrthoDB" id="7789829at2759"/>
<keyword evidence="1 2" id="KW-0193">Cuticle</keyword>
<sequence length="195" mass="21710">MAFKFIALFAFIAAASALPQHYYEQPALVKSYQPVVKQFVQPIVKKVAYEEHEAPANYDFEYSVHDEHTGDVKSQHESAKDGNVEGYYTLIDADGYRRIVHYTANDEQGFIAKVEREPVEGHKIVKVAQPVVTKVVAPVVTKVAVPVAKVASVPYVQQYAAPVVQKVAPVQYQGYDNHDFSSQVSFHGPSASYSY</sequence>
<dbReference type="AlphaFoldDB" id="A0A9N9RL28"/>
<dbReference type="EMBL" id="OU895877">
    <property type="protein sequence ID" value="CAG9798873.1"/>
    <property type="molecule type" value="Genomic_DNA"/>
</dbReference>
<dbReference type="GO" id="GO:0031012">
    <property type="term" value="C:extracellular matrix"/>
    <property type="evidence" value="ECO:0007669"/>
    <property type="project" value="TreeGrafter"/>
</dbReference>
<reference evidence="4" key="2">
    <citation type="submission" date="2022-10" db="EMBL/GenBank/DDBJ databases">
        <authorList>
            <consortium name="ENA_rothamsted_submissions"/>
            <consortium name="culmorum"/>
            <person name="King R."/>
        </authorList>
    </citation>
    <scope>NUCLEOTIDE SEQUENCE</scope>
</reference>
<accession>A0A9N9RL28</accession>
<proteinExistence type="predicted"/>
<evidence type="ECO:0000256" key="1">
    <source>
        <dbReference type="ARBA" id="ARBA00022460"/>
    </source>
</evidence>
<dbReference type="Pfam" id="PF00379">
    <property type="entry name" value="Chitin_bind_4"/>
    <property type="match status" value="1"/>
</dbReference>
<evidence type="ECO:0000313" key="4">
    <source>
        <dbReference type="EMBL" id="CAG9798873.1"/>
    </source>
</evidence>
<dbReference type="InterPro" id="IPR000618">
    <property type="entry name" value="Insect_cuticle"/>
</dbReference>
<keyword evidence="5" id="KW-1185">Reference proteome</keyword>